<dbReference type="Gene3D" id="3.40.50.620">
    <property type="entry name" value="HUPs"/>
    <property type="match status" value="2"/>
</dbReference>
<feature type="domain" description="Glutamine amidotransferase type-2" evidence="9">
    <location>
        <begin position="1"/>
        <end position="217"/>
    </location>
</feature>
<dbReference type="InterPro" id="IPR051786">
    <property type="entry name" value="ASN_synthetase/amidase"/>
</dbReference>
<dbReference type="PANTHER" id="PTHR43284">
    <property type="entry name" value="ASPARAGINE SYNTHETASE (GLUTAMINE-HYDROLYZING)"/>
    <property type="match status" value="1"/>
</dbReference>
<keyword evidence="7" id="KW-0315">Glutamine amidotransferase</keyword>
<dbReference type="EC" id="6.3.5.4" evidence="3"/>
<keyword evidence="4" id="KW-0547">Nucleotide-binding</keyword>
<evidence type="ECO:0000256" key="2">
    <source>
        <dbReference type="ARBA" id="ARBA00005752"/>
    </source>
</evidence>
<keyword evidence="5" id="KW-0067">ATP-binding</keyword>
<dbReference type="GO" id="GO:0004066">
    <property type="term" value="F:asparagine synthase (glutamine-hydrolyzing) activity"/>
    <property type="evidence" value="ECO:0007669"/>
    <property type="project" value="UniProtKB-EC"/>
</dbReference>
<keyword evidence="11" id="KW-1185">Reference proteome</keyword>
<evidence type="ECO:0000256" key="5">
    <source>
        <dbReference type="ARBA" id="ARBA00022840"/>
    </source>
</evidence>
<dbReference type="SUPFAM" id="SSF52402">
    <property type="entry name" value="Adenine nucleotide alpha hydrolases-like"/>
    <property type="match status" value="1"/>
</dbReference>
<dbReference type="Pfam" id="PF00733">
    <property type="entry name" value="Asn_synthase"/>
    <property type="match status" value="1"/>
</dbReference>
<reference evidence="10 11" key="1">
    <citation type="submission" date="2021-03" db="EMBL/GenBank/DDBJ databases">
        <title>Genomic Encyclopedia of Type Strains, Phase IV (KMG-IV): sequencing the most valuable type-strain genomes for metagenomic binning, comparative biology and taxonomic classification.</title>
        <authorList>
            <person name="Goeker M."/>
        </authorList>
    </citation>
    <scope>NUCLEOTIDE SEQUENCE [LARGE SCALE GENOMIC DNA]</scope>
    <source>
        <strain evidence="10 11">DSM 15596</strain>
    </source>
</reference>
<organism evidence="10 11">
    <name type="scientific">Paenibacillus lactis</name>
    <dbReference type="NCBI Taxonomy" id="228574"/>
    <lineage>
        <taxon>Bacteria</taxon>
        <taxon>Bacillati</taxon>
        <taxon>Bacillota</taxon>
        <taxon>Bacilli</taxon>
        <taxon>Bacillales</taxon>
        <taxon>Paenibacillaceae</taxon>
        <taxon>Paenibacillus</taxon>
    </lineage>
</organism>
<proteinExistence type="inferred from homology"/>
<comment type="caution">
    <text evidence="10">The sequence shown here is derived from an EMBL/GenBank/DDBJ whole genome shotgun (WGS) entry which is preliminary data.</text>
</comment>
<evidence type="ECO:0000256" key="7">
    <source>
        <dbReference type="ARBA" id="ARBA00022962"/>
    </source>
</evidence>
<keyword evidence="6" id="KW-0028">Amino-acid biosynthesis</keyword>
<keyword evidence="10" id="KW-0436">Ligase</keyword>
<accession>A0ABS4F6V5</accession>
<dbReference type="CDD" id="cd00712">
    <property type="entry name" value="AsnB"/>
    <property type="match status" value="1"/>
</dbReference>
<dbReference type="PROSITE" id="PS51278">
    <property type="entry name" value="GATASE_TYPE_2"/>
    <property type="match status" value="1"/>
</dbReference>
<comment type="similarity">
    <text evidence="2">Belongs to the asparagine synthetase family.</text>
</comment>
<comment type="catalytic activity">
    <reaction evidence="8">
        <text>L-aspartate + L-glutamine + ATP + H2O = L-asparagine + L-glutamate + AMP + diphosphate + H(+)</text>
        <dbReference type="Rhea" id="RHEA:12228"/>
        <dbReference type="ChEBI" id="CHEBI:15377"/>
        <dbReference type="ChEBI" id="CHEBI:15378"/>
        <dbReference type="ChEBI" id="CHEBI:29985"/>
        <dbReference type="ChEBI" id="CHEBI:29991"/>
        <dbReference type="ChEBI" id="CHEBI:30616"/>
        <dbReference type="ChEBI" id="CHEBI:33019"/>
        <dbReference type="ChEBI" id="CHEBI:58048"/>
        <dbReference type="ChEBI" id="CHEBI:58359"/>
        <dbReference type="ChEBI" id="CHEBI:456215"/>
        <dbReference type="EC" id="6.3.5.4"/>
    </reaction>
</comment>
<evidence type="ECO:0000256" key="8">
    <source>
        <dbReference type="ARBA" id="ARBA00048741"/>
    </source>
</evidence>
<evidence type="ECO:0000313" key="10">
    <source>
        <dbReference type="EMBL" id="MBP1891983.1"/>
    </source>
</evidence>
<sequence length="650" mass="75277">MGAIAGIYRFYGQPVHLGDGELIMSAMDAYPADRRALWHKSHVIMGCLAQWITEEAVDETLPYYDPQRGLAITADAILDNRDDLMDQLQVPHPVRAIMTDSEVMLLAYEKWSEAMAERLTGDFAFVIWDERKQLLYGARDFSGARTLYYHRNEQQFSFCTLMNPLLALPYVHKKLNERWLAEFLAIRGVFEPPDASTTVYHQIHQIPPSHFFVIQRDRLRISRYDCLGHEEPLRLNSSEEYEEAFQNVFQQAVTSRLRRTRRHVGAHLSGGLDSGSVVSFAARALQQEQRPLHTFSYVPESDFVDWTPKHRLADERPLIKQTVQFAGNIEDHYLDFQGRSPFTEIDDWLDILEAPYKFFDNSFWLRGIYEQAQQRGIGILLNGARGNYSISWGPAIEHYAQLMKRFHWIRLTREVNQYSRNVGVGRKRLYSILGRKAFPSLQKLAPLGSSTDDLPQLVHSDFARRTGIYDKLEDRAFIGIGSTDDLPSDPLEARVQHFKRIYIWTTTGTSGCKMSLRYAVWSHDPTNDLRVIRFCLATPMEQFVHNGMDRALIRRSTKGWLPDAIRLNQRTKGIQAADSIHRMQRDWPQFIDELDRLTRDSRMQDIMNMPVLQDALATARHGMDTNQAYGPSIKLLMRSLILYRFLQKNL</sequence>
<evidence type="ECO:0000259" key="9">
    <source>
        <dbReference type="PROSITE" id="PS51278"/>
    </source>
</evidence>
<dbReference type="GeneID" id="95403091"/>
<dbReference type="PANTHER" id="PTHR43284:SF1">
    <property type="entry name" value="ASPARAGINE SYNTHETASE"/>
    <property type="match status" value="1"/>
</dbReference>
<evidence type="ECO:0000256" key="6">
    <source>
        <dbReference type="ARBA" id="ARBA00022888"/>
    </source>
</evidence>
<dbReference type="InterPro" id="IPR033738">
    <property type="entry name" value="AsnB_N"/>
</dbReference>
<evidence type="ECO:0000256" key="3">
    <source>
        <dbReference type="ARBA" id="ARBA00012737"/>
    </source>
</evidence>
<protein>
    <recommendedName>
        <fullName evidence="3">asparagine synthase (glutamine-hydrolyzing)</fullName>
        <ecNumber evidence="3">6.3.5.4</ecNumber>
    </recommendedName>
</protein>
<dbReference type="InterPro" id="IPR029055">
    <property type="entry name" value="Ntn_hydrolases_N"/>
</dbReference>
<dbReference type="RefSeq" id="WP_210094299.1">
    <property type="nucleotide sequence ID" value="NZ_DMBX01000027.1"/>
</dbReference>
<comment type="pathway">
    <text evidence="1">Amino-acid biosynthesis; L-asparagine biosynthesis; L-asparagine from L-aspartate (L-Gln route): step 1/1.</text>
</comment>
<dbReference type="InterPro" id="IPR006426">
    <property type="entry name" value="Asn_synth_AEB"/>
</dbReference>
<dbReference type="Proteomes" id="UP000706926">
    <property type="component" value="Unassembled WGS sequence"/>
</dbReference>
<dbReference type="InterPro" id="IPR001962">
    <property type="entry name" value="Asn_synthase"/>
</dbReference>
<dbReference type="SUPFAM" id="SSF56235">
    <property type="entry name" value="N-terminal nucleophile aminohydrolases (Ntn hydrolases)"/>
    <property type="match status" value="1"/>
</dbReference>
<evidence type="ECO:0000256" key="4">
    <source>
        <dbReference type="ARBA" id="ARBA00022741"/>
    </source>
</evidence>
<name>A0ABS4F6V5_9BACL</name>
<evidence type="ECO:0000313" key="11">
    <source>
        <dbReference type="Proteomes" id="UP000706926"/>
    </source>
</evidence>
<dbReference type="PIRSF" id="PIRSF001589">
    <property type="entry name" value="Asn_synthetase_glu-h"/>
    <property type="match status" value="1"/>
</dbReference>
<dbReference type="EMBL" id="JAGGKI010000002">
    <property type="protein sequence ID" value="MBP1891983.1"/>
    <property type="molecule type" value="Genomic_DNA"/>
</dbReference>
<keyword evidence="6" id="KW-0061">Asparagine biosynthesis</keyword>
<dbReference type="InterPro" id="IPR017932">
    <property type="entry name" value="GATase_2_dom"/>
</dbReference>
<evidence type="ECO:0000256" key="1">
    <source>
        <dbReference type="ARBA" id="ARBA00005187"/>
    </source>
</evidence>
<dbReference type="InterPro" id="IPR014729">
    <property type="entry name" value="Rossmann-like_a/b/a_fold"/>
</dbReference>
<gene>
    <name evidence="10" type="ORF">J2Z18_001055</name>
</gene>
<dbReference type="Pfam" id="PF13537">
    <property type="entry name" value="GATase_7"/>
    <property type="match status" value="1"/>
</dbReference>
<dbReference type="Gene3D" id="3.60.20.10">
    <property type="entry name" value="Glutamine Phosphoribosylpyrophosphate, subunit 1, domain 1"/>
    <property type="match status" value="1"/>
</dbReference>